<evidence type="ECO:0000313" key="2">
    <source>
        <dbReference type="Proteomes" id="UP001434883"/>
    </source>
</evidence>
<comment type="caution">
    <text evidence="1">The sequence shown here is derived from an EMBL/GenBank/DDBJ whole genome shotgun (WGS) entry which is preliminary data.</text>
</comment>
<accession>A0ABV0RMM1</accession>
<protein>
    <submittedName>
        <fullName evidence="1">Uncharacterized protein</fullName>
    </submittedName>
</protein>
<organism evidence="1 2">
    <name type="scientific">Xenoophorus captivus</name>
    <dbReference type="NCBI Taxonomy" id="1517983"/>
    <lineage>
        <taxon>Eukaryota</taxon>
        <taxon>Metazoa</taxon>
        <taxon>Chordata</taxon>
        <taxon>Craniata</taxon>
        <taxon>Vertebrata</taxon>
        <taxon>Euteleostomi</taxon>
        <taxon>Actinopterygii</taxon>
        <taxon>Neopterygii</taxon>
        <taxon>Teleostei</taxon>
        <taxon>Neoteleostei</taxon>
        <taxon>Acanthomorphata</taxon>
        <taxon>Ovalentaria</taxon>
        <taxon>Atherinomorphae</taxon>
        <taxon>Cyprinodontiformes</taxon>
        <taxon>Goodeidae</taxon>
        <taxon>Xenoophorus</taxon>
    </lineage>
</organism>
<dbReference type="EMBL" id="JAHRIN010050648">
    <property type="protein sequence ID" value="MEQ2208672.1"/>
    <property type="molecule type" value="Genomic_DNA"/>
</dbReference>
<evidence type="ECO:0000313" key="1">
    <source>
        <dbReference type="EMBL" id="MEQ2208672.1"/>
    </source>
</evidence>
<dbReference type="Proteomes" id="UP001434883">
    <property type="component" value="Unassembled WGS sequence"/>
</dbReference>
<name>A0ABV0RMM1_9TELE</name>
<sequence length="73" mass="8294">LLVSVSGCKYCNIHISDHAPVCLNLKLDYEKGRCNWRLNNALLKDKEFCSYISNEIKLYLNSNDTGDVDDNAL</sequence>
<reference evidence="1 2" key="1">
    <citation type="submission" date="2021-06" db="EMBL/GenBank/DDBJ databases">
        <authorList>
            <person name="Palmer J.M."/>
        </authorList>
    </citation>
    <scope>NUCLEOTIDE SEQUENCE [LARGE SCALE GENOMIC DNA]</scope>
    <source>
        <strain evidence="1 2">XC_2019</strain>
        <tissue evidence="1">Muscle</tissue>
    </source>
</reference>
<proteinExistence type="predicted"/>
<gene>
    <name evidence="1" type="ORF">XENOCAPTIV_010916</name>
</gene>
<keyword evidence="2" id="KW-1185">Reference proteome</keyword>
<feature type="non-terminal residue" evidence="1">
    <location>
        <position position="1"/>
    </location>
</feature>